<protein>
    <submittedName>
        <fullName evidence="1">Uncharacterized protein</fullName>
    </submittedName>
</protein>
<sequence length="445" mass="47106">MGLNSVTSHGLYVTQESGGGLVYLGSVVMFKVQDIYPSAWTLSTFLLFLPSNVLQYISHLAILSHRTMSCLAFAAVLGLLMGVGAGLLPPVVTRPFCDSAEAEAAALVAQDYLNGQHMHGYKYVLNQIEDIKIVTTPDGSETYKLEVELLETTCHVLDPTPIANCTVRPKVDTAVEGDCDVILTNVGEVMSVSAFKCKTEASTEDLCLGCATLLPLNDTAGLALVSASLVTFNNKTGQASLFDVLEVGRLSVSSQMRHGVLQHLVEYVIVETNCTTNMSDDSCVPMATAQRGFCHVSGDISSHSVDCTLFAAPASTPSQDTNSTVPTPPASVHVHSLARVHGFRHHKLTSLHNTSGLLSSESGESAESGESGEAVVPVVPVVPVAPVATVATAVVVEALGTESPVVAVRMKRGDAQPTEDGMLVESPMQILQPAKPRCPGRKKFF</sequence>
<name>A0ACC2H5H7_DALPE</name>
<gene>
    <name evidence="1" type="ORF">DPEC_G00056030</name>
</gene>
<evidence type="ECO:0000313" key="1">
    <source>
        <dbReference type="EMBL" id="KAJ8011233.1"/>
    </source>
</evidence>
<evidence type="ECO:0000313" key="2">
    <source>
        <dbReference type="Proteomes" id="UP001157502"/>
    </source>
</evidence>
<comment type="caution">
    <text evidence="1">The sequence shown here is derived from an EMBL/GenBank/DDBJ whole genome shotgun (WGS) entry which is preliminary data.</text>
</comment>
<dbReference type="Proteomes" id="UP001157502">
    <property type="component" value="Chromosome 5"/>
</dbReference>
<organism evidence="1 2">
    <name type="scientific">Dallia pectoralis</name>
    <name type="common">Alaska blackfish</name>
    <dbReference type="NCBI Taxonomy" id="75939"/>
    <lineage>
        <taxon>Eukaryota</taxon>
        <taxon>Metazoa</taxon>
        <taxon>Chordata</taxon>
        <taxon>Craniata</taxon>
        <taxon>Vertebrata</taxon>
        <taxon>Euteleostomi</taxon>
        <taxon>Actinopterygii</taxon>
        <taxon>Neopterygii</taxon>
        <taxon>Teleostei</taxon>
        <taxon>Protacanthopterygii</taxon>
        <taxon>Esociformes</taxon>
        <taxon>Umbridae</taxon>
        <taxon>Dallia</taxon>
    </lineage>
</organism>
<keyword evidence="2" id="KW-1185">Reference proteome</keyword>
<dbReference type="EMBL" id="CM055732">
    <property type="protein sequence ID" value="KAJ8011233.1"/>
    <property type="molecule type" value="Genomic_DNA"/>
</dbReference>
<reference evidence="1" key="1">
    <citation type="submission" date="2021-05" db="EMBL/GenBank/DDBJ databases">
        <authorList>
            <person name="Pan Q."/>
            <person name="Jouanno E."/>
            <person name="Zahm M."/>
            <person name="Klopp C."/>
            <person name="Cabau C."/>
            <person name="Louis A."/>
            <person name="Berthelot C."/>
            <person name="Parey E."/>
            <person name="Roest Crollius H."/>
            <person name="Montfort J."/>
            <person name="Robinson-Rechavi M."/>
            <person name="Bouchez O."/>
            <person name="Lampietro C."/>
            <person name="Lopez Roques C."/>
            <person name="Donnadieu C."/>
            <person name="Postlethwait J."/>
            <person name="Bobe J."/>
            <person name="Dillon D."/>
            <person name="Chandos A."/>
            <person name="von Hippel F."/>
            <person name="Guiguen Y."/>
        </authorList>
    </citation>
    <scope>NUCLEOTIDE SEQUENCE</scope>
    <source>
        <strain evidence="1">YG-Jan2019</strain>
    </source>
</reference>
<proteinExistence type="predicted"/>
<accession>A0ACC2H5H7</accession>